<evidence type="ECO:0000313" key="3">
    <source>
        <dbReference type="Proteomes" id="UP000223968"/>
    </source>
</evidence>
<accession>A0A2B7XVU3</accession>
<reference evidence="2 3" key="1">
    <citation type="submission" date="2017-10" db="EMBL/GenBank/DDBJ databases">
        <title>Comparative genomics in systemic dimorphic fungi from Ajellomycetaceae.</title>
        <authorList>
            <person name="Munoz J.F."/>
            <person name="Mcewen J.G."/>
            <person name="Clay O.K."/>
            <person name="Cuomo C.A."/>
        </authorList>
    </citation>
    <scope>NUCLEOTIDE SEQUENCE [LARGE SCALE GENOMIC DNA]</scope>
    <source>
        <strain evidence="2 3">UAMH5409</strain>
    </source>
</reference>
<feature type="transmembrane region" description="Helical" evidence="1">
    <location>
        <begin position="78"/>
        <end position="97"/>
    </location>
</feature>
<organism evidence="2 3">
    <name type="scientific">Helicocarpus griseus UAMH5409</name>
    <dbReference type="NCBI Taxonomy" id="1447875"/>
    <lineage>
        <taxon>Eukaryota</taxon>
        <taxon>Fungi</taxon>
        <taxon>Dikarya</taxon>
        <taxon>Ascomycota</taxon>
        <taxon>Pezizomycotina</taxon>
        <taxon>Eurotiomycetes</taxon>
        <taxon>Eurotiomycetidae</taxon>
        <taxon>Onygenales</taxon>
        <taxon>Ajellomycetaceae</taxon>
        <taxon>Helicocarpus</taxon>
    </lineage>
</organism>
<keyword evidence="3" id="KW-1185">Reference proteome</keyword>
<keyword evidence="1" id="KW-0472">Membrane</keyword>
<protein>
    <submittedName>
        <fullName evidence="2">Uncharacterized protein</fullName>
    </submittedName>
</protein>
<sequence>MREKPDGINSEEYSGVGRWRAQRLKHMDVQPTFSQHQKQSLEHVDRRSAAARRAVTASTDQAVFPHFSPVFNSWTTPAYSTLSGGYFMMLIAVRLYFAME</sequence>
<gene>
    <name evidence="2" type="ORF">AJ79_03981</name>
</gene>
<evidence type="ECO:0000256" key="1">
    <source>
        <dbReference type="SAM" id="Phobius"/>
    </source>
</evidence>
<dbReference type="AlphaFoldDB" id="A0A2B7XVU3"/>
<dbReference type="EMBL" id="PDNB01000052">
    <property type="protein sequence ID" value="PGH12881.1"/>
    <property type="molecule type" value="Genomic_DNA"/>
</dbReference>
<keyword evidence="1" id="KW-1133">Transmembrane helix</keyword>
<name>A0A2B7XVU3_9EURO</name>
<evidence type="ECO:0000313" key="2">
    <source>
        <dbReference type="EMBL" id="PGH12881.1"/>
    </source>
</evidence>
<comment type="caution">
    <text evidence="2">The sequence shown here is derived from an EMBL/GenBank/DDBJ whole genome shotgun (WGS) entry which is preliminary data.</text>
</comment>
<keyword evidence="1" id="KW-0812">Transmembrane</keyword>
<dbReference type="Proteomes" id="UP000223968">
    <property type="component" value="Unassembled WGS sequence"/>
</dbReference>
<proteinExistence type="predicted"/>